<evidence type="ECO:0000313" key="4">
    <source>
        <dbReference type="Proteomes" id="UP001293593"/>
    </source>
</evidence>
<gene>
    <name evidence="3" type="ORF">QN277_008319</name>
</gene>
<feature type="region of interest" description="Disordered" evidence="1">
    <location>
        <begin position="256"/>
        <end position="285"/>
    </location>
</feature>
<evidence type="ECO:0000256" key="2">
    <source>
        <dbReference type="SAM" id="SignalP"/>
    </source>
</evidence>
<organism evidence="3 4">
    <name type="scientific">Acacia crassicarpa</name>
    <name type="common">northern wattle</name>
    <dbReference type="NCBI Taxonomy" id="499986"/>
    <lineage>
        <taxon>Eukaryota</taxon>
        <taxon>Viridiplantae</taxon>
        <taxon>Streptophyta</taxon>
        <taxon>Embryophyta</taxon>
        <taxon>Tracheophyta</taxon>
        <taxon>Spermatophyta</taxon>
        <taxon>Magnoliopsida</taxon>
        <taxon>eudicotyledons</taxon>
        <taxon>Gunneridae</taxon>
        <taxon>Pentapetalae</taxon>
        <taxon>rosids</taxon>
        <taxon>fabids</taxon>
        <taxon>Fabales</taxon>
        <taxon>Fabaceae</taxon>
        <taxon>Caesalpinioideae</taxon>
        <taxon>mimosoid clade</taxon>
        <taxon>Acacieae</taxon>
        <taxon>Acacia</taxon>
    </lineage>
</organism>
<comment type="caution">
    <text evidence="3">The sequence shown here is derived from an EMBL/GenBank/DDBJ whole genome shotgun (WGS) entry which is preliminary data.</text>
</comment>
<accession>A0AAE1JLI6</accession>
<feature type="chain" id="PRO_5042222201" evidence="2">
    <location>
        <begin position="18"/>
        <end position="285"/>
    </location>
</feature>
<reference evidence="3" key="1">
    <citation type="submission" date="2023-10" db="EMBL/GenBank/DDBJ databases">
        <title>Chromosome-level genome of the transformable northern wattle, Acacia crassicarpa.</title>
        <authorList>
            <person name="Massaro I."/>
            <person name="Sinha N.R."/>
            <person name="Poethig S."/>
            <person name="Leichty A.R."/>
        </authorList>
    </citation>
    <scope>NUCLEOTIDE SEQUENCE</scope>
    <source>
        <strain evidence="3">Acra3RX</strain>
        <tissue evidence="3">Leaf</tissue>
    </source>
</reference>
<feature type="compositionally biased region" description="Basic and acidic residues" evidence="1">
    <location>
        <begin position="142"/>
        <end position="157"/>
    </location>
</feature>
<keyword evidence="2" id="KW-0732">Signal</keyword>
<keyword evidence="4" id="KW-1185">Reference proteome</keyword>
<feature type="signal peptide" evidence="2">
    <location>
        <begin position="1"/>
        <end position="17"/>
    </location>
</feature>
<dbReference type="AlphaFoldDB" id="A0AAE1JLI6"/>
<protein>
    <submittedName>
        <fullName evidence="3">Uncharacterized protein</fullName>
    </submittedName>
</protein>
<evidence type="ECO:0000256" key="1">
    <source>
        <dbReference type="SAM" id="MobiDB-lite"/>
    </source>
</evidence>
<name>A0AAE1JLI6_9FABA</name>
<proteinExistence type="predicted"/>
<dbReference type="Proteomes" id="UP001293593">
    <property type="component" value="Unassembled WGS sequence"/>
</dbReference>
<feature type="region of interest" description="Disordered" evidence="1">
    <location>
        <begin position="129"/>
        <end position="157"/>
    </location>
</feature>
<sequence length="285" mass="31950">MFFWVALVVSITGQLEFSPEDAIFYHQQCVSADERKKLRSNSKLFECHLRLHRESTSSNVSFPKATLLGKNLDETLVPQSYTQASRFRIIFMGGQIEGRGHQKGTIDISERMERDTILREDGKIGIGRIVEKGGGEQPASGGDERGRRTEGPLRRDESILKNAAGGARDIHGRICVNINVIQIGGAAIEKLIPERGKMEVRICKEQESDLELRILRCRKMEVLVGVIGIGRRGGLCSGVTKEGKIVELVVEGNGDRVSRRKDVRGEEEEEDRKRQKKREGENKRG</sequence>
<dbReference type="EMBL" id="JAWXYG010000013">
    <property type="protein sequence ID" value="KAK4255304.1"/>
    <property type="molecule type" value="Genomic_DNA"/>
</dbReference>
<evidence type="ECO:0000313" key="3">
    <source>
        <dbReference type="EMBL" id="KAK4255304.1"/>
    </source>
</evidence>